<dbReference type="PANTHER" id="PTHR13017:SF0">
    <property type="entry name" value="METHENYLTETRAHYDROFOLATE SYNTHASE DOMAIN-CONTAINING PROTEIN"/>
    <property type="match status" value="1"/>
</dbReference>
<evidence type="ECO:0008006" key="3">
    <source>
        <dbReference type="Google" id="ProtNLM"/>
    </source>
</evidence>
<dbReference type="EMBL" id="KV453860">
    <property type="protein sequence ID" value="ODV83830.1"/>
    <property type="molecule type" value="Genomic_DNA"/>
</dbReference>
<dbReference type="GO" id="GO:0005737">
    <property type="term" value="C:cytoplasm"/>
    <property type="evidence" value="ECO:0007669"/>
    <property type="project" value="TreeGrafter"/>
</dbReference>
<protein>
    <recommendedName>
        <fullName evidence="3">5-formyltetrahydrofolate cyclo-ligase</fullName>
    </recommendedName>
</protein>
<evidence type="ECO:0000313" key="2">
    <source>
        <dbReference type="Proteomes" id="UP000094801"/>
    </source>
</evidence>
<dbReference type="InterPro" id="IPR024185">
    <property type="entry name" value="FTHF_cligase-like_sf"/>
</dbReference>
<evidence type="ECO:0000313" key="1">
    <source>
        <dbReference type="EMBL" id="ODV83830.1"/>
    </source>
</evidence>
<name>A0A1E4SWF1_9ASCO</name>
<dbReference type="InterPro" id="IPR002698">
    <property type="entry name" value="FTHF_cligase"/>
</dbReference>
<organism evidence="1 2">
    <name type="scientific">[Candida] arabinofermentans NRRL YB-2248</name>
    <dbReference type="NCBI Taxonomy" id="983967"/>
    <lineage>
        <taxon>Eukaryota</taxon>
        <taxon>Fungi</taxon>
        <taxon>Dikarya</taxon>
        <taxon>Ascomycota</taxon>
        <taxon>Saccharomycotina</taxon>
        <taxon>Pichiomycetes</taxon>
        <taxon>Pichiales</taxon>
        <taxon>Pichiaceae</taxon>
        <taxon>Ogataea</taxon>
        <taxon>Ogataea/Candida clade</taxon>
    </lineage>
</organism>
<accession>A0A1E4SWF1</accession>
<proteinExistence type="predicted"/>
<dbReference type="Gene3D" id="3.40.50.10420">
    <property type="entry name" value="NagB/RpiA/CoA transferase-like"/>
    <property type="match status" value="1"/>
</dbReference>
<dbReference type="PANTHER" id="PTHR13017">
    <property type="entry name" value="5-FORMYLTETRAHYDROFOLATE CYCLO-LIGASE-RELATED"/>
    <property type="match status" value="1"/>
</dbReference>
<dbReference type="STRING" id="983967.A0A1E4SWF1"/>
<keyword evidence="2" id="KW-1185">Reference proteome</keyword>
<dbReference type="OrthoDB" id="433414at2759"/>
<dbReference type="InterPro" id="IPR037171">
    <property type="entry name" value="NagB/RpiA_transferase-like"/>
</dbReference>
<dbReference type="Proteomes" id="UP000094801">
    <property type="component" value="Unassembled WGS sequence"/>
</dbReference>
<dbReference type="SUPFAM" id="SSF100950">
    <property type="entry name" value="NagB/RpiA/CoA transferase-like"/>
    <property type="match status" value="1"/>
</dbReference>
<sequence>MSTTEEIRIQKSDSRSNVWKELIKVAKPDSKFHFNFAEFIADFEGSSNATKQFKTHEWYKNSKLLFITPDNCLEELRYEALKDGKTILITTYGIYRGFWLLEPSKIPKERYEYASTLDGLEKVARHITLQNMIDEKLCVDVMITGTGAINYQGIRLGKGHGFFDSEWAMLYTIKAINKNTPTVAFVHDCQVLDERMTPEVFDTVCDLIVTNSTMFQVDSIAKPTCGIIWDVLDKHMFDTIPPLQELKALNLPVPE</sequence>
<dbReference type="AlphaFoldDB" id="A0A1E4SWF1"/>
<gene>
    <name evidence="1" type="ORF">CANARDRAFT_9120</name>
</gene>
<reference evidence="2" key="1">
    <citation type="submission" date="2016-04" db="EMBL/GenBank/DDBJ databases">
        <title>Comparative genomics of biotechnologically important yeasts.</title>
        <authorList>
            <consortium name="DOE Joint Genome Institute"/>
            <person name="Riley R."/>
            <person name="Haridas S."/>
            <person name="Wolfe K.H."/>
            <person name="Lopes M.R."/>
            <person name="Hittinger C.T."/>
            <person name="Goker M."/>
            <person name="Salamov A."/>
            <person name="Wisecaver J."/>
            <person name="Long T.M."/>
            <person name="Aerts A.L."/>
            <person name="Barry K."/>
            <person name="Choi C."/>
            <person name="Clum A."/>
            <person name="Coughlan A.Y."/>
            <person name="Deshpande S."/>
            <person name="Douglass A.P."/>
            <person name="Hanson S.J."/>
            <person name="Klenk H.-P."/>
            <person name="Labutti K."/>
            <person name="Lapidus A."/>
            <person name="Lindquist E."/>
            <person name="Lipzen A."/>
            <person name="Meier-Kolthoff J.P."/>
            <person name="Ohm R.A."/>
            <person name="Otillar R.P."/>
            <person name="Pangilinan J."/>
            <person name="Peng Y."/>
            <person name="Rokas A."/>
            <person name="Rosa C.A."/>
            <person name="Scheuner C."/>
            <person name="Sibirny A.A."/>
            <person name="Slot J.C."/>
            <person name="Stielow J.B."/>
            <person name="Sun H."/>
            <person name="Kurtzman C.P."/>
            <person name="Blackwell M."/>
            <person name="Grigoriev I.V."/>
            <person name="Jeffries T.W."/>
        </authorList>
    </citation>
    <scope>NUCLEOTIDE SEQUENCE [LARGE SCALE GENOMIC DNA]</scope>
    <source>
        <strain evidence="2">NRRL YB-2248</strain>
    </source>
</reference>
<dbReference type="Pfam" id="PF01812">
    <property type="entry name" value="5-FTHF_cyc-lig"/>
    <property type="match status" value="1"/>
</dbReference>